<evidence type="ECO:0000313" key="4">
    <source>
        <dbReference type="Proteomes" id="UP001595901"/>
    </source>
</evidence>
<dbReference type="Pfam" id="PF10110">
    <property type="entry name" value="GPDPase_memb"/>
    <property type="match status" value="1"/>
</dbReference>
<reference evidence="4" key="1">
    <citation type="journal article" date="2019" name="Int. J. Syst. Evol. Microbiol.">
        <title>The Global Catalogue of Microorganisms (GCM) 10K type strain sequencing project: providing services to taxonomists for standard genome sequencing and annotation.</title>
        <authorList>
            <consortium name="The Broad Institute Genomics Platform"/>
            <consortium name="The Broad Institute Genome Sequencing Center for Infectious Disease"/>
            <person name="Wu L."/>
            <person name="Ma J."/>
        </authorList>
    </citation>
    <scope>NUCLEOTIDE SEQUENCE [LARGE SCALE GENOMIC DNA]</scope>
    <source>
        <strain evidence="4">CCUG 58728</strain>
    </source>
</reference>
<dbReference type="PANTHER" id="PTHR46211">
    <property type="entry name" value="GLYCEROPHOSPHORYL DIESTER PHOSPHODIESTERASE"/>
    <property type="match status" value="1"/>
</dbReference>
<dbReference type="Gene3D" id="3.20.20.190">
    <property type="entry name" value="Phosphatidylinositol (PI) phosphodiesterase"/>
    <property type="match status" value="1"/>
</dbReference>
<organism evidence="3 4">
    <name type="scientific">Streptococcus dentapri</name>
    <dbReference type="NCBI Taxonomy" id="573564"/>
    <lineage>
        <taxon>Bacteria</taxon>
        <taxon>Bacillati</taxon>
        <taxon>Bacillota</taxon>
        <taxon>Bacilli</taxon>
        <taxon>Lactobacillales</taxon>
        <taxon>Streptococcaceae</taxon>
        <taxon>Streptococcus</taxon>
    </lineage>
</organism>
<dbReference type="SUPFAM" id="SSF51695">
    <property type="entry name" value="PLC-like phosphodiesterases"/>
    <property type="match status" value="1"/>
</dbReference>
<comment type="caution">
    <text evidence="3">The sequence shown here is derived from an EMBL/GenBank/DDBJ whole genome shotgun (WGS) entry which is preliminary data.</text>
</comment>
<dbReference type="PANTHER" id="PTHR46211:SF8">
    <property type="entry name" value="PHOSPHODIESTERASE"/>
    <property type="match status" value="1"/>
</dbReference>
<gene>
    <name evidence="3" type="ORF">ACFOSE_02425</name>
</gene>
<dbReference type="InterPro" id="IPR030395">
    <property type="entry name" value="GP_PDE_dom"/>
</dbReference>
<dbReference type="Proteomes" id="UP001595901">
    <property type="component" value="Unassembled WGS sequence"/>
</dbReference>
<feature type="transmembrane region" description="Helical" evidence="1">
    <location>
        <begin position="311"/>
        <end position="334"/>
    </location>
</feature>
<dbReference type="InterPro" id="IPR017946">
    <property type="entry name" value="PLC-like_Pdiesterase_TIM-brl"/>
</dbReference>
<evidence type="ECO:0000256" key="1">
    <source>
        <dbReference type="SAM" id="Phobius"/>
    </source>
</evidence>
<feature type="transmembrane region" description="Helical" evidence="1">
    <location>
        <begin position="267"/>
        <end position="290"/>
    </location>
</feature>
<dbReference type="RefSeq" id="WP_380430034.1">
    <property type="nucleotide sequence ID" value="NZ_JBHSAC010000021.1"/>
</dbReference>
<name>A0ABV8CZC9_9STRE</name>
<keyword evidence="1" id="KW-0812">Transmembrane</keyword>
<feature type="transmembrane region" description="Helical" evidence="1">
    <location>
        <begin position="20"/>
        <end position="38"/>
    </location>
</feature>
<dbReference type="PROSITE" id="PS51704">
    <property type="entry name" value="GP_PDE"/>
    <property type="match status" value="1"/>
</dbReference>
<proteinExistence type="predicted"/>
<keyword evidence="1" id="KW-0472">Membrane</keyword>
<keyword evidence="1" id="KW-1133">Transmembrane helix</keyword>
<accession>A0ABV8CZC9</accession>
<feature type="transmembrane region" description="Helical" evidence="1">
    <location>
        <begin position="120"/>
        <end position="140"/>
    </location>
</feature>
<feature type="domain" description="GP-PDE" evidence="2">
    <location>
        <begin position="340"/>
        <end position="568"/>
    </location>
</feature>
<feature type="transmembrane region" description="Helical" evidence="1">
    <location>
        <begin position="72"/>
        <end position="99"/>
    </location>
</feature>
<keyword evidence="4" id="KW-1185">Reference proteome</keyword>
<feature type="transmembrane region" description="Helical" evidence="1">
    <location>
        <begin position="171"/>
        <end position="195"/>
    </location>
</feature>
<evidence type="ECO:0000313" key="3">
    <source>
        <dbReference type="EMBL" id="MFC3931648.1"/>
    </source>
</evidence>
<dbReference type="EMBL" id="JBHSAC010000021">
    <property type="protein sequence ID" value="MFC3931648.1"/>
    <property type="molecule type" value="Genomic_DNA"/>
</dbReference>
<dbReference type="Pfam" id="PF03009">
    <property type="entry name" value="GDPD"/>
    <property type="match status" value="1"/>
</dbReference>
<feature type="transmembrane region" description="Helical" evidence="1">
    <location>
        <begin position="216"/>
        <end position="247"/>
    </location>
</feature>
<dbReference type="CDD" id="cd08579">
    <property type="entry name" value="GDPD_memb_like"/>
    <property type="match status" value="1"/>
</dbReference>
<sequence length="592" mass="67556">MSNSFRVLLRESWQNLKQNIWTYMITGLALQVVVGYVAKGLLSFVFNRVLGFAGIVGLTTDTWSAIISHPLALLFFIIYLLLLVSIIYIEFAILTVTVTRTVTPLSFRKIIKGLPGKFRQLLGPQLLVFLFYLILMIPLANLGLKSTLLEHFKIPNSISGELTKTSAGKGFYYTFLSILAYLNLRLIYFLPLYTISDEKPNYILKKSWQLTQKRQFKILGVIAFYTLVTTGLLILFYAGSALVFALLDFQGKNLPIQTLFYSVIKGFNLLGNISLKYVLIIILVEHLASLDDLKSLPYLSAEEVTWQFPKWLYLFLPLTLILWLISNGLSLYLLQGNSQVHMIAHRGDVSQGVENSIPAMQAAHRAGADYSEMDVVMTKDQKFVVSHDNNLERLTGLDKNISDMTWSELKHIKTYQNGHTSHIASLEEFMTAAQASKQKIIIELKPYGYEPDNYIDLFVKEIKRLKAVQGNQVMSQDLDVAEEVERQLPEAQTGYLVPLQFGTFSKHRVDFYAIEEFSYTELAALSAYNQKKDLYVWTINDSSLMMRFLQSPVNGIITDKLKLFKRDQEDIANDNNYWDRVLRLLDIDLGQS</sequence>
<feature type="transmembrane region" description="Helical" evidence="1">
    <location>
        <begin position="45"/>
        <end position="66"/>
    </location>
</feature>
<dbReference type="InterPro" id="IPR018476">
    <property type="entry name" value="GlyceroP-diester-Pdiesterase_M"/>
</dbReference>
<protein>
    <submittedName>
        <fullName evidence="3">Glycerophosphoryl diester phosphodiesterase membrane domain-containing protein</fullName>
    </submittedName>
</protein>
<evidence type="ECO:0000259" key="2">
    <source>
        <dbReference type="PROSITE" id="PS51704"/>
    </source>
</evidence>